<evidence type="ECO:0000313" key="1">
    <source>
        <dbReference type="EMBL" id="MBB4193002.1"/>
    </source>
</evidence>
<dbReference type="EMBL" id="JACIFV010000010">
    <property type="protein sequence ID" value="MBB4193002.1"/>
    <property type="molecule type" value="Genomic_DNA"/>
</dbReference>
<protein>
    <submittedName>
        <fullName evidence="1">Putative AAA+ superfamily ATPase</fullName>
    </submittedName>
</protein>
<dbReference type="PANTHER" id="PTHR43566:SF2">
    <property type="entry name" value="DUF4143 DOMAIN-CONTAINING PROTEIN"/>
    <property type="match status" value="1"/>
</dbReference>
<accession>A0A7W6MJE7</accession>
<dbReference type="AlphaFoldDB" id="A0A7W6MJE7"/>
<dbReference type="PANTHER" id="PTHR43566">
    <property type="entry name" value="CONSERVED PROTEIN"/>
    <property type="match status" value="1"/>
</dbReference>
<evidence type="ECO:0000313" key="2">
    <source>
        <dbReference type="Proteomes" id="UP000524492"/>
    </source>
</evidence>
<proteinExistence type="predicted"/>
<reference evidence="1 2" key="1">
    <citation type="submission" date="2020-08" db="EMBL/GenBank/DDBJ databases">
        <title>Genomic Encyclopedia of Type Strains, Phase IV (KMG-V): Genome sequencing to study the core and pangenomes of soil and plant-associated prokaryotes.</title>
        <authorList>
            <person name="Whitman W."/>
        </authorList>
    </citation>
    <scope>NUCLEOTIDE SEQUENCE [LARGE SCALE GENOMIC DNA]</scope>
    <source>
        <strain evidence="1 2">SEMIA 4074</strain>
    </source>
</reference>
<name>A0A7W6MJE7_9HYPH</name>
<comment type="caution">
    <text evidence="1">The sequence shown here is derived from an EMBL/GenBank/DDBJ whole genome shotgun (WGS) entry which is preliminary data.</text>
</comment>
<gene>
    <name evidence="1" type="ORF">GGD53_003166</name>
</gene>
<keyword evidence="2" id="KW-1185">Reference proteome</keyword>
<dbReference type="Proteomes" id="UP000524492">
    <property type="component" value="Unassembled WGS sequence"/>
</dbReference>
<organism evidence="1 2">
    <name type="scientific">Rhizobium aethiopicum</name>
    <dbReference type="NCBI Taxonomy" id="1138170"/>
    <lineage>
        <taxon>Bacteria</taxon>
        <taxon>Pseudomonadati</taxon>
        <taxon>Pseudomonadota</taxon>
        <taxon>Alphaproteobacteria</taxon>
        <taxon>Hyphomicrobiales</taxon>
        <taxon>Rhizobiaceae</taxon>
        <taxon>Rhizobium/Agrobacterium group</taxon>
        <taxon>Rhizobium</taxon>
    </lineage>
</organism>
<sequence>MLDSSNFRRLERQTHEVEVVLERNHGMVVGIEVNASATVRATDFGGLKTLADACGQKFAFGVVLYDGADIAPFGDRLTAVPLSCLWR</sequence>